<evidence type="ECO:0000313" key="6">
    <source>
        <dbReference type="EMBL" id="RKF62605.1"/>
    </source>
</evidence>
<dbReference type="Gene3D" id="3.90.1640.10">
    <property type="entry name" value="inorganic pyrophosphatase (n-terminal core)"/>
    <property type="match status" value="1"/>
</dbReference>
<feature type="domain" description="DHHA2" evidence="5">
    <location>
        <begin position="272"/>
        <end position="448"/>
    </location>
</feature>
<proteinExistence type="predicted"/>
<dbReference type="Pfam" id="PF01368">
    <property type="entry name" value="DHH"/>
    <property type="match status" value="1"/>
</dbReference>
<evidence type="ECO:0000256" key="1">
    <source>
        <dbReference type="ARBA" id="ARBA00001936"/>
    </source>
</evidence>
<evidence type="ECO:0000256" key="2">
    <source>
        <dbReference type="ARBA" id="ARBA00022723"/>
    </source>
</evidence>
<evidence type="ECO:0000313" key="7">
    <source>
        <dbReference type="Proteomes" id="UP000286134"/>
    </source>
</evidence>
<reference evidence="6 7" key="1">
    <citation type="journal article" date="2018" name="BMC Genomics">
        <title>Comparative genome analyses reveal sequence features reflecting distinct modes of host-adaptation between dicot and monocot powdery mildew.</title>
        <authorList>
            <person name="Wu Y."/>
            <person name="Ma X."/>
            <person name="Pan Z."/>
            <person name="Kale S.D."/>
            <person name="Song Y."/>
            <person name="King H."/>
            <person name="Zhang Q."/>
            <person name="Presley C."/>
            <person name="Deng X."/>
            <person name="Wei C.I."/>
            <person name="Xiao S."/>
        </authorList>
    </citation>
    <scope>NUCLEOTIDE SEQUENCE [LARGE SCALE GENOMIC DNA]</scope>
    <source>
        <strain evidence="6">UMSG2</strain>
    </source>
</reference>
<keyword evidence="7" id="KW-1185">Reference proteome</keyword>
<dbReference type="STRING" id="212602.A0A420HYV4"/>
<dbReference type="InterPro" id="IPR038222">
    <property type="entry name" value="DHHA2_dom_sf"/>
</dbReference>
<dbReference type="PANTHER" id="PTHR12112">
    <property type="entry name" value="BNIP - RELATED"/>
    <property type="match status" value="1"/>
</dbReference>
<keyword evidence="2" id="KW-0479">Metal-binding</keyword>
<dbReference type="InterPro" id="IPR038763">
    <property type="entry name" value="DHH_sf"/>
</dbReference>
<protein>
    <submittedName>
        <fullName evidence="6">Putative exopolyphosphatase</fullName>
    </submittedName>
</protein>
<dbReference type="AlphaFoldDB" id="A0A420HYV4"/>
<dbReference type="GO" id="GO:0004309">
    <property type="term" value="F:exopolyphosphatase activity"/>
    <property type="evidence" value="ECO:0007669"/>
    <property type="project" value="TreeGrafter"/>
</dbReference>
<dbReference type="Gene3D" id="3.10.310.20">
    <property type="entry name" value="DHHA2 domain"/>
    <property type="match status" value="1"/>
</dbReference>
<dbReference type="OrthoDB" id="374045at2759"/>
<gene>
    <name evidence="6" type="ORF">OnM2_032076</name>
</gene>
<dbReference type="SUPFAM" id="SSF64182">
    <property type="entry name" value="DHH phosphoesterases"/>
    <property type="match status" value="1"/>
</dbReference>
<keyword evidence="4" id="KW-0464">Manganese</keyword>
<dbReference type="InterPro" id="IPR001667">
    <property type="entry name" value="DDH_dom"/>
</dbReference>
<evidence type="ECO:0000259" key="5">
    <source>
        <dbReference type="SMART" id="SM01131"/>
    </source>
</evidence>
<comment type="caution">
    <text evidence="6">The sequence shown here is derived from an EMBL/GenBank/DDBJ whole genome shotgun (WGS) entry which is preliminary data.</text>
</comment>
<dbReference type="EMBL" id="MCFK01003232">
    <property type="protein sequence ID" value="RKF62605.1"/>
    <property type="molecule type" value="Genomic_DNA"/>
</dbReference>
<accession>A0A420HYV4</accession>
<evidence type="ECO:0000256" key="4">
    <source>
        <dbReference type="ARBA" id="ARBA00023211"/>
    </source>
</evidence>
<dbReference type="PANTHER" id="PTHR12112:SF39">
    <property type="entry name" value="EG:152A3.5 PROTEIN (FBGN0003116_PN PROTEIN)"/>
    <property type="match status" value="1"/>
</dbReference>
<dbReference type="SMART" id="SM01131">
    <property type="entry name" value="DHHA2"/>
    <property type="match status" value="1"/>
</dbReference>
<dbReference type="Proteomes" id="UP000286134">
    <property type="component" value="Unassembled WGS sequence"/>
</dbReference>
<dbReference type="InterPro" id="IPR004097">
    <property type="entry name" value="DHHA2"/>
</dbReference>
<keyword evidence="3" id="KW-0378">Hydrolase</keyword>
<comment type="cofactor">
    <cofactor evidence="1">
        <name>Mn(2+)</name>
        <dbReference type="ChEBI" id="CHEBI:29035"/>
    </cofactor>
</comment>
<dbReference type="GO" id="GO:0005737">
    <property type="term" value="C:cytoplasm"/>
    <property type="evidence" value="ECO:0007669"/>
    <property type="project" value="InterPro"/>
</dbReference>
<sequence length="456" mass="51703">MSPSRLSLGAFLSNAKKALRTYKTNSSELFTFVIGNESADLDSICSAIVFAYISTYLPKICNNKTANDTSSTLYIPLANLRQTSLHQRPEVKTTLQYACLSPSELITRSDLPEPLLPPEKTRWVLVDHNVPTGELGKMYGKRVVGCIDHHEDEGKLIFGNKKGRDLEEEPRIIEQVCSCASLVTAWAQERWLPKSHPSMAEDSGQTSFKTYEGESWDQENARLAYLALAPILIDSACLQSSRTKEMDIFAATFLEELILRHDRAAYDRSIFFNKITAAKQDLRPFTLTEILEKDYKQWTESDPAQDPNLPPLNFGIIAVVQPITFLLEKANSNLFFLQTLLNFAHKRKLSLLAVMTTFSQDGKFQRELLVWSLDDRGVKAGKIFEQIAGPKLYLSKWSQGDFTLDWDSCGQEVKATEKSLCIGWRRCWTQYEVNSSRKQVYPLLRSAIEWNSSLIS</sequence>
<dbReference type="Pfam" id="PF02833">
    <property type="entry name" value="DHHA2"/>
    <property type="match status" value="1"/>
</dbReference>
<evidence type="ECO:0000256" key="3">
    <source>
        <dbReference type="ARBA" id="ARBA00022801"/>
    </source>
</evidence>
<organism evidence="6 7">
    <name type="scientific">Erysiphe neolycopersici</name>
    <dbReference type="NCBI Taxonomy" id="212602"/>
    <lineage>
        <taxon>Eukaryota</taxon>
        <taxon>Fungi</taxon>
        <taxon>Dikarya</taxon>
        <taxon>Ascomycota</taxon>
        <taxon>Pezizomycotina</taxon>
        <taxon>Leotiomycetes</taxon>
        <taxon>Erysiphales</taxon>
        <taxon>Erysiphaceae</taxon>
        <taxon>Erysiphe</taxon>
    </lineage>
</organism>
<name>A0A420HYV4_9PEZI</name>
<dbReference type="GO" id="GO:0046872">
    <property type="term" value="F:metal ion binding"/>
    <property type="evidence" value="ECO:0007669"/>
    <property type="project" value="UniProtKB-KW"/>
</dbReference>